<feature type="domain" description="Major facilitator superfamily (MFS) profile" evidence="8">
    <location>
        <begin position="41"/>
        <end position="454"/>
    </location>
</feature>
<feature type="transmembrane region" description="Helical" evidence="7">
    <location>
        <begin position="310"/>
        <end position="327"/>
    </location>
</feature>
<dbReference type="AlphaFoldDB" id="A0A2V1DY75"/>
<dbReference type="InterPro" id="IPR036259">
    <property type="entry name" value="MFS_trans_sf"/>
</dbReference>
<dbReference type="Pfam" id="PF07690">
    <property type="entry name" value="MFS_1"/>
    <property type="match status" value="1"/>
</dbReference>
<feature type="transmembrane region" description="Helical" evidence="7">
    <location>
        <begin position="268"/>
        <end position="290"/>
    </location>
</feature>
<keyword evidence="3 7" id="KW-0812">Transmembrane</keyword>
<evidence type="ECO:0000256" key="5">
    <source>
        <dbReference type="ARBA" id="ARBA00023136"/>
    </source>
</evidence>
<evidence type="ECO:0000256" key="3">
    <source>
        <dbReference type="ARBA" id="ARBA00022692"/>
    </source>
</evidence>
<feature type="transmembrane region" description="Helical" evidence="7">
    <location>
        <begin position="133"/>
        <end position="155"/>
    </location>
</feature>
<dbReference type="InterPro" id="IPR020846">
    <property type="entry name" value="MFS_dom"/>
</dbReference>
<dbReference type="InterPro" id="IPR011701">
    <property type="entry name" value="MFS"/>
</dbReference>
<dbReference type="Gene3D" id="1.20.1250.20">
    <property type="entry name" value="MFS general substrate transporter like domains"/>
    <property type="match status" value="2"/>
</dbReference>
<evidence type="ECO:0000313" key="10">
    <source>
        <dbReference type="Proteomes" id="UP000244855"/>
    </source>
</evidence>
<feature type="transmembrane region" description="Helical" evidence="7">
    <location>
        <begin position="363"/>
        <end position="385"/>
    </location>
</feature>
<evidence type="ECO:0000256" key="1">
    <source>
        <dbReference type="ARBA" id="ARBA00004141"/>
    </source>
</evidence>
<feature type="transmembrane region" description="Helical" evidence="7">
    <location>
        <begin position="334"/>
        <end position="351"/>
    </location>
</feature>
<evidence type="ECO:0000256" key="4">
    <source>
        <dbReference type="ARBA" id="ARBA00022989"/>
    </source>
</evidence>
<feature type="transmembrane region" description="Helical" evidence="7">
    <location>
        <begin position="41"/>
        <end position="59"/>
    </location>
</feature>
<comment type="subcellular location">
    <subcellularLocation>
        <location evidence="1">Membrane</location>
        <topology evidence="1">Multi-pass membrane protein</topology>
    </subcellularLocation>
</comment>
<dbReference type="PANTHER" id="PTHR43791">
    <property type="entry name" value="PERMEASE-RELATED"/>
    <property type="match status" value="1"/>
</dbReference>
<dbReference type="GO" id="GO:0005886">
    <property type="term" value="C:plasma membrane"/>
    <property type="evidence" value="ECO:0007669"/>
    <property type="project" value="TreeGrafter"/>
</dbReference>
<protein>
    <submittedName>
        <fullName evidence="9">MFS transporter-like protein</fullName>
    </submittedName>
</protein>
<dbReference type="PROSITE" id="PS50850">
    <property type="entry name" value="MFS"/>
    <property type="match status" value="1"/>
</dbReference>
<feature type="transmembrane region" description="Helical" evidence="7">
    <location>
        <begin position="79"/>
        <end position="100"/>
    </location>
</feature>
<name>A0A2V1DY75_9PLEO</name>
<dbReference type="PANTHER" id="PTHR43791:SF46">
    <property type="entry name" value="MAJOR FACILITATOR SUPERFAMILY (MFS) PROFILE DOMAIN-CONTAINING PROTEIN-RELATED"/>
    <property type="match status" value="1"/>
</dbReference>
<feature type="transmembrane region" description="Helical" evidence="7">
    <location>
        <begin position="167"/>
        <end position="188"/>
    </location>
</feature>
<gene>
    <name evidence="9" type="ORF">DM02DRAFT_523509</name>
</gene>
<evidence type="ECO:0000313" key="9">
    <source>
        <dbReference type="EMBL" id="PVI02175.1"/>
    </source>
</evidence>
<keyword evidence="10" id="KW-1185">Reference proteome</keyword>
<keyword evidence="5 7" id="KW-0472">Membrane</keyword>
<sequence length="465" mass="51985">MLGEKVTPAKEENQQRSSTSTLDSLNGIDEKKLVRRMDLRILPMIVILYIFSFIDRVNIGNAQLFSLNKDLKLTGLQYNIALCLFFVSYVTFEIPANILMKKMKPHIFMSGCAFLFGFLVIMEGLVTNFTGLAILRFLLGAAEAGVFPGCFYLLSMWYKRSEAQKRFSFFTNASTFGGAFGGLLASGIGHMDGVRGWHAWRWIFILEGVMTCIMAIIAFFFIADFPEDTRWLTDAERAFVVRRLAEDQGDLEHEPITLRGVIRSLSDLKLVAAGFIYFGPTMAGSGLAYFIPTIVNSYGYTPIESQLYSIPPWAAALGFSMICAFISDRAQKRFPFIVFGFIIAISSIVTLDKVHDNRSARYAALILCTMSVFGTLPVIICWFVMNQEGHLNRIVGSAWQIGFGNIGGIIAVFSFPASHKPFYHLGYTLSVAMICLSFGASALYLVLCMTENKRRAKDGRRMLIL</sequence>
<feature type="transmembrane region" description="Helical" evidence="7">
    <location>
        <begin position="427"/>
        <end position="447"/>
    </location>
</feature>
<dbReference type="SUPFAM" id="SSF103473">
    <property type="entry name" value="MFS general substrate transporter"/>
    <property type="match status" value="1"/>
</dbReference>
<feature type="transmembrane region" description="Helical" evidence="7">
    <location>
        <begin position="200"/>
        <end position="222"/>
    </location>
</feature>
<evidence type="ECO:0000256" key="2">
    <source>
        <dbReference type="ARBA" id="ARBA00022448"/>
    </source>
</evidence>
<dbReference type="Proteomes" id="UP000244855">
    <property type="component" value="Unassembled WGS sequence"/>
</dbReference>
<organism evidence="9 10">
    <name type="scientific">Periconia macrospinosa</name>
    <dbReference type="NCBI Taxonomy" id="97972"/>
    <lineage>
        <taxon>Eukaryota</taxon>
        <taxon>Fungi</taxon>
        <taxon>Dikarya</taxon>
        <taxon>Ascomycota</taxon>
        <taxon>Pezizomycotina</taxon>
        <taxon>Dothideomycetes</taxon>
        <taxon>Pleosporomycetidae</taxon>
        <taxon>Pleosporales</taxon>
        <taxon>Massarineae</taxon>
        <taxon>Periconiaceae</taxon>
        <taxon>Periconia</taxon>
    </lineage>
</organism>
<keyword evidence="4 7" id="KW-1133">Transmembrane helix</keyword>
<keyword evidence="2" id="KW-0813">Transport</keyword>
<evidence type="ECO:0000259" key="8">
    <source>
        <dbReference type="PROSITE" id="PS50850"/>
    </source>
</evidence>
<dbReference type="OrthoDB" id="19923at2759"/>
<accession>A0A2V1DY75</accession>
<evidence type="ECO:0000256" key="7">
    <source>
        <dbReference type="SAM" id="Phobius"/>
    </source>
</evidence>
<proteinExistence type="predicted"/>
<evidence type="ECO:0000256" key="6">
    <source>
        <dbReference type="SAM" id="MobiDB-lite"/>
    </source>
</evidence>
<reference evidence="9 10" key="1">
    <citation type="journal article" date="2018" name="Sci. Rep.">
        <title>Comparative genomics provides insights into the lifestyle and reveals functional heterogeneity of dark septate endophytic fungi.</title>
        <authorList>
            <person name="Knapp D.G."/>
            <person name="Nemeth J.B."/>
            <person name="Barry K."/>
            <person name="Hainaut M."/>
            <person name="Henrissat B."/>
            <person name="Johnson J."/>
            <person name="Kuo A."/>
            <person name="Lim J.H.P."/>
            <person name="Lipzen A."/>
            <person name="Nolan M."/>
            <person name="Ohm R.A."/>
            <person name="Tamas L."/>
            <person name="Grigoriev I.V."/>
            <person name="Spatafora J.W."/>
            <person name="Nagy L.G."/>
            <person name="Kovacs G.M."/>
        </authorList>
    </citation>
    <scope>NUCLEOTIDE SEQUENCE [LARGE SCALE GENOMIC DNA]</scope>
    <source>
        <strain evidence="9 10">DSE2036</strain>
    </source>
</reference>
<feature type="transmembrane region" description="Helical" evidence="7">
    <location>
        <begin position="107"/>
        <end position="127"/>
    </location>
</feature>
<dbReference type="FunFam" id="1.20.1250.20:FF:000034">
    <property type="entry name" value="MFS general substrate transporter"/>
    <property type="match status" value="1"/>
</dbReference>
<feature type="transmembrane region" description="Helical" evidence="7">
    <location>
        <begin position="397"/>
        <end position="415"/>
    </location>
</feature>
<dbReference type="GO" id="GO:0022857">
    <property type="term" value="F:transmembrane transporter activity"/>
    <property type="evidence" value="ECO:0007669"/>
    <property type="project" value="InterPro"/>
</dbReference>
<dbReference type="EMBL" id="KZ805346">
    <property type="protein sequence ID" value="PVI02175.1"/>
    <property type="molecule type" value="Genomic_DNA"/>
</dbReference>
<feature type="region of interest" description="Disordered" evidence="6">
    <location>
        <begin position="1"/>
        <end position="23"/>
    </location>
</feature>